<comment type="caution">
    <text evidence="2">The sequence shown here is derived from an EMBL/GenBank/DDBJ whole genome shotgun (WGS) entry which is preliminary data.</text>
</comment>
<organism evidence="2 3">
    <name type="scientific">Rubus argutus</name>
    <name type="common">Southern blackberry</name>
    <dbReference type="NCBI Taxonomy" id="59490"/>
    <lineage>
        <taxon>Eukaryota</taxon>
        <taxon>Viridiplantae</taxon>
        <taxon>Streptophyta</taxon>
        <taxon>Embryophyta</taxon>
        <taxon>Tracheophyta</taxon>
        <taxon>Spermatophyta</taxon>
        <taxon>Magnoliopsida</taxon>
        <taxon>eudicotyledons</taxon>
        <taxon>Gunneridae</taxon>
        <taxon>Pentapetalae</taxon>
        <taxon>rosids</taxon>
        <taxon>fabids</taxon>
        <taxon>Rosales</taxon>
        <taxon>Rosaceae</taxon>
        <taxon>Rosoideae</taxon>
        <taxon>Rosoideae incertae sedis</taxon>
        <taxon>Rubus</taxon>
    </lineage>
</organism>
<accession>A0AAW1W1K7</accession>
<protein>
    <submittedName>
        <fullName evidence="2">Uncharacterized protein</fullName>
    </submittedName>
</protein>
<name>A0AAW1W1K7_RUBAR</name>
<dbReference type="Proteomes" id="UP001457282">
    <property type="component" value="Unassembled WGS sequence"/>
</dbReference>
<gene>
    <name evidence="2" type="ORF">M0R45_037123</name>
</gene>
<dbReference type="GO" id="GO:0008017">
    <property type="term" value="F:microtubule binding"/>
    <property type="evidence" value="ECO:0007669"/>
    <property type="project" value="InterPro"/>
</dbReference>
<dbReference type="PANTHER" id="PTHR33737">
    <property type="entry name" value="OS05G0121800 PROTEIN"/>
    <property type="match status" value="1"/>
</dbReference>
<proteinExistence type="predicted"/>
<dbReference type="PANTHER" id="PTHR33737:SF23">
    <property type="entry name" value="DUF3741 DOMAIN-CONTAINING PROTEIN"/>
    <property type="match status" value="1"/>
</dbReference>
<dbReference type="InterPro" id="IPR045882">
    <property type="entry name" value="GPT1/2"/>
</dbReference>
<feature type="region of interest" description="Disordered" evidence="1">
    <location>
        <begin position="230"/>
        <end position="255"/>
    </location>
</feature>
<reference evidence="2 3" key="1">
    <citation type="journal article" date="2023" name="G3 (Bethesda)">
        <title>A chromosome-length genome assembly and annotation of blackberry (Rubus argutus, cv. 'Hillquist').</title>
        <authorList>
            <person name="Bruna T."/>
            <person name="Aryal R."/>
            <person name="Dudchenko O."/>
            <person name="Sargent D.J."/>
            <person name="Mead D."/>
            <person name="Buti M."/>
            <person name="Cavallini A."/>
            <person name="Hytonen T."/>
            <person name="Andres J."/>
            <person name="Pham M."/>
            <person name="Weisz D."/>
            <person name="Mascagni F."/>
            <person name="Usai G."/>
            <person name="Natali L."/>
            <person name="Bassil N."/>
            <person name="Fernandez G.E."/>
            <person name="Lomsadze A."/>
            <person name="Armour M."/>
            <person name="Olukolu B."/>
            <person name="Poorten T."/>
            <person name="Britton C."/>
            <person name="Davik J."/>
            <person name="Ashrafi H."/>
            <person name="Aiden E.L."/>
            <person name="Borodovsky M."/>
            <person name="Worthington M."/>
        </authorList>
    </citation>
    <scope>NUCLEOTIDE SEQUENCE [LARGE SCALE GENOMIC DNA]</scope>
    <source>
        <strain evidence="2">PI 553951</strain>
    </source>
</reference>
<feature type="region of interest" description="Disordered" evidence="1">
    <location>
        <begin position="132"/>
        <end position="155"/>
    </location>
</feature>
<dbReference type="AlphaFoldDB" id="A0AAW1W1K7"/>
<evidence type="ECO:0000313" key="3">
    <source>
        <dbReference type="Proteomes" id="UP001457282"/>
    </source>
</evidence>
<sequence>MSSINYVQERGFPASERVWPGTVPSSLVQECWNLRSCFRSTMNSPATGNAINALGSEEETLLPSESLETNRTRGFETSSFRKSLAWDNAFYTSSGVLDSEELSIVNKGSKKCETQKLPGVEEVLRGRCLQNVHSSKKTDASPRKSMKAMSTSQRQSLYVHQQERILKEVLMPSQRQHLLNRRKIFSCVNLSSTAATKRSMGGNYVQMGTAKAAPVTGQCSTLSKKPCLGSSSSVTHSCPPSPKSSSSESSSSSMNQKFISNASQASDMVHCVGHENQETSLPDENIKSSGLRVPSPKIGFFEEEIALVRASGSMHFHSGAPSLVLSRNGTPNRYGKLKHPKKFRWENECAEGAPESEHGSYQRECRAQPST</sequence>
<evidence type="ECO:0000256" key="1">
    <source>
        <dbReference type="SAM" id="MobiDB-lite"/>
    </source>
</evidence>
<evidence type="ECO:0000313" key="2">
    <source>
        <dbReference type="EMBL" id="KAK9913302.1"/>
    </source>
</evidence>
<feature type="region of interest" description="Disordered" evidence="1">
    <location>
        <begin position="351"/>
        <end position="371"/>
    </location>
</feature>
<feature type="compositionally biased region" description="Low complexity" evidence="1">
    <location>
        <begin position="230"/>
        <end position="253"/>
    </location>
</feature>
<dbReference type="EMBL" id="JBEDUW010000007">
    <property type="protein sequence ID" value="KAK9913302.1"/>
    <property type="molecule type" value="Genomic_DNA"/>
</dbReference>
<keyword evidence="3" id="KW-1185">Reference proteome</keyword>
<feature type="compositionally biased region" description="Basic and acidic residues" evidence="1">
    <location>
        <begin position="355"/>
        <end position="371"/>
    </location>
</feature>